<dbReference type="InterPro" id="IPR013078">
    <property type="entry name" value="His_Pase_superF_clade-1"/>
</dbReference>
<dbReference type="PANTHER" id="PTHR48100:SF5">
    <property type="entry name" value="HISTIDINE PHOSPHATASE FAMILY PROTEIN"/>
    <property type="match status" value="1"/>
</dbReference>
<dbReference type="Pfam" id="PF00300">
    <property type="entry name" value="His_Phos_1"/>
    <property type="match status" value="1"/>
</dbReference>
<proteinExistence type="predicted"/>
<feature type="binding site" evidence="2">
    <location>
        <position position="61"/>
    </location>
    <ligand>
        <name>substrate</name>
    </ligand>
</feature>
<protein>
    <submittedName>
        <fullName evidence="3">Histidine phosphatase family protein</fullName>
    </submittedName>
</protein>
<evidence type="ECO:0000256" key="1">
    <source>
        <dbReference type="PIRSR" id="PIRSR613078-1"/>
    </source>
</evidence>
<dbReference type="EMBL" id="VUMW01000004">
    <property type="protein sequence ID" value="MST79341.1"/>
    <property type="molecule type" value="Genomic_DNA"/>
</dbReference>
<gene>
    <name evidence="3" type="ORF">FYJ61_02345</name>
</gene>
<dbReference type="GO" id="GO:0005737">
    <property type="term" value="C:cytoplasm"/>
    <property type="evidence" value="ECO:0007669"/>
    <property type="project" value="TreeGrafter"/>
</dbReference>
<comment type="caution">
    <text evidence="3">The sequence shown here is derived from an EMBL/GenBank/DDBJ whole genome shotgun (WGS) entry which is preliminary data.</text>
</comment>
<evidence type="ECO:0000256" key="2">
    <source>
        <dbReference type="PIRSR" id="PIRSR613078-2"/>
    </source>
</evidence>
<evidence type="ECO:0000313" key="4">
    <source>
        <dbReference type="Proteomes" id="UP000452141"/>
    </source>
</evidence>
<evidence type="ECO:0000313" key="3">
    <source>
        <dbReference type="EMBL" id="MST79341.1"/>
    </source>
</evidence>
<dbReference type="GO" id="GO:0016791">
    <property type="term" value="F:phosphatase activity"/>
    <property type="evidence" value="ECO:0007669"/>
    <property type="project" value="TreeGrafter"/>
</dbReference>
<dbReference type="CDD" id="cd07067">
    <property type="entry name" value="HP_PGM_like"/>
    <property type="match status" value="1"/>
</dbReference>
<dbReference type="PROSITE" id="PS00175">
    <property type="entry name" value="PG_MUTASE"/>
    <property type="match status" value="1"/>
</dbReference>
<dbReference type="PANTHER" id="PTHR48100">
    <property type="entry name" value="BROAD-SPECIFICITY PHOSPHATASE YOR283W-RELATED"/>
    <property type="match status" value="1"/>
</dbReference>
<dbReference type="Gene3D" id="3.40.50.1240">
    <property type="entry name" value="Phosphoglycerate mutase-like"/>
    <property type="match status" value="1"/>
</dbReference>
<feature type="active site" description="Proton donor/acceptor" evidence="1">
    <location>
        <position position="84"/>
    </location>
</feature>
<organism evidence="3 4">
    <name type="scientific">Lactobacillus equicursoris</name>
    <dbReference type="NCBI Taxonomy" id="420645"/>
    <lineage>
        <taxon>Bacteria</taxon>
        <taxon>Bacillati</taxon>
        <taxon>Bacillota</taxon>
        <taxon>Bacilli</taxon>
        <taxon>Lactobacillales</taxon>
        <taxon>Lactobacillaceae</taxon>
        <taxon>Lactobacillus</taxon>
    </lineage>
</organism>
<dbReference type="InterPro" id="IPR029033">
    <property type="entry name" value="His_PPase_superfam"/>
</dbReference>
<accession>A0A844FLB9</accession>
<dbReference type="InterPro" id="IPR001345">
    <property type="entry name" value="PG/BPGM_mutase_AS"/>
</dbReference>
<feature type="binding site" evidence="2">
    <location>
        <begin position="9"/>
        <end position="16"/>
    </location>
    <ligand>
        <name>substrate</name>
    </ligand>
</feature>
<dbReference type="InterPro" id="IPR050275">
    <property type="entry name" value="PGM_Phosphatase"/>
</dbReference>
<feature type="active site" description="Tele-phosphohistidine intermediate" evidence="1">
    <location>
        <position position="10"/>
    </location>
</feature>
<dbReference type="SUPFAM" id="SSF53254">
    <property type="entry name" value="Phosphoglycerate mutase-like"/>
    <property type="match status" value="1"/>
</dbReference>
<sequence length="192" mass="21534">MTKTLYLMRHGQTLFNVEHKIQGWCDSPLTDLGIKQAQAAGKILDDLGVTFDYCYSSTSERACDTLEIATQGKYPYERLKGLKEMNFGSFEAMDEFLHPPYPFGDYYAHFGGESETELSDRMEATLKKIMEPVDAKNVLAVSHGGAMANFVMTKVDSSQLAIEPKLPNCAILKLQYHDGKFTLVQLYAPKVD</sequence>
<dbReference type="SMART" id="SM00855">
    <property type="entry name" value="PGAM"/>
    <property type="match status" value="1"/>
</dbReference>
<dbReference type="AlphaFoldDB" id="A0A844FLB9"/>
<name>A0A844FLB9_9LACO</name>
<reference evidence="3 4" key="1">
    <citation type="submission" date="2019-08" db="EMBL/GenBank/DDBJ databases">
        <title>In-depth cultivation of the pig gut microbiome towards novel bacterial diversity and tailored functional studies.</title>
        <authorList>
            <person name="Wylensek D."/>
            <person name="Hitch T.C.A."/>
            <person name="Clavel T."/>
        </authorList>
    </citation>
    <scope>NUCLEOTIDE SEQUENCE [LARGE SCALE GENOMIC DNA]</scope>
    <source>
        <strain evidence="3 4">WCA-470BD-2E</strain>
    </source>
</reference>
<dbReference type="Proteomes" id="UP000452141">
    <property type="component" value="Unassembled WGS sequence"/>
</dbReference>
<dbReference type="RefSeq" id="WP_154486438.1">
    <property type="nucleotide sequence ID" value="NZ_VUMW01000004.1"/>
</dbReference>